<dbReference type="EMBL" id="BMKR01000026">
    <property type="protein sequence ID" value="GGF97671.1"/>
    <property type="molecule type" value="Genomic_DNA"/>
</dbReference>
<evidence type="ECO:0000259" key="4">
    <source>
        <dbReference type="PROSITE" id="PS01124"/>
    </source>
</evidence>
<evidence type="ECO:0000256" key="1">
    <source>
        <dbReference type="ARBA" id="ARBA00023015"/>
    </source>
</evidence>
<dbReference type="PRINTS" id="PR00032">
    <property type="entry name" value="HTHARAC"/>
</dbReference>
<keyword evidence="1" id="KW-0805">Transcription regulation</keyword>
<keyword evidence="3" id="KW-0804">Transcription</keyword>
<evidence type="ECO:0000256" key="3">
    <source>
        <dbReference type="ARBA" id="ARBA00023163"/>
    </source>
</evidence>
<accession>A0A917CT89</accession>
<dbReference type="InterPro" id="IPR009057">
    <property type="entry name" value="Homeodomain-like_sf"/>
</dbReference>
<protein>
    <submittedName>
        <fullName evidence="5">AraC family transcriptional regulator</fullName>
    </submittedName>
</protein>
<name>A0A917CT89_9BACL</name>
<dbReference type="SMART" id="SM00342">
    <property type="entry name" value="HTH_ARAC"/>
    <property type="match status" value="1"/>
</dbReference>
<evidence type="ECO:0000313" key="6">
    <source>
        <dbReference type="Proteomes" id="UP000637643"/>
    </source>
</evidence>
<gene>
    <name evidence="5" type="ORF">GCM10010912_47980</name>
</gene>
<comment type="caution">
    <text evidence="5">The sequence shown here is derived from an EMBL/GenBank/DDBJ whole genome shotgun (WGS) entry which is preliminary data.</text>
</comment>
<proteinExistence type="predicted"/>
<dbReference type="PROSITE" id="PS01124">
    <property type="entry name" value="HTH_ARAC_FAMILY_2"/>
    <property type="match status" value="1"/>
</dbReference>
<dbReference type="Gene3D" id="1.10.10.60">
    <property type="entry name" value="Homeodomain-like"/>
    <property type="match status" value="2"/>
</dbReference>
<reference evidence="5" key="2">
    <citation type="submission" date="2020-09" db="EMBL/GenBank/DDBJ databases">
        <authorList>
            <person name="Sun Q."/>
            <person name="Zhou Y."/>
        </authorList>
    </citation>
    <scope>NUCLEOTIDE SEQUENCE</scope>
    <source>
        <strain evidence="5">CGMCC 1.16134</strain>
    </source>
</reference>
<dbReference type="SUPFAM" id="SSF46689">
    <property type="entry name" value="Homeodomain-like"/>
    <property type="match status" value="2"/>
</dbReference>
<dbReference type="InterPro" id="IPR020449">
    <property type="entry name" value="Tscrpt_reg_AraC-type_HTH"/>
</dbReference>
<dbReference type="RefSeq" id="WP_189029445.1">
    <property type="nucleotide sequence ID" value="NZ_BMKR01000026.1"/>
</dbReference>
<feature type="domain" description="HTH araC/xylS-type" evidence="4">
    <location>
        <begin position="321"/>
        <end position="419"/>
    </location>
</feature>
<reference evidence="5" key="1">
    <citation type="journal article" date="2014" name="Int. J. Syst. Evol. Microbiol.">
        <title>Complete genome sequence of Corynebacterium casei LMG S-19264T (=DSM 44701T), isolated from a smear-ripened cheese.</title>
        <authorList>
            <consortium name="US DOE Joint Genome Institute (JGI-PGF)"/>
            <person name="Walter F."/>
            <person name="Albersmeier A."/>
            <person name="Kalinowski J."/>
            <person name="Ruckert C."/>
        </authorList>
    </citation>
    <scope>NUCLEOTIDE SEQUENCE</scope>
    <source>
        <strain evidence="5">CGMCC 1.16134</strain>
    </source>
</reference>
<dbReference type="InterPro" id="IPR018060">
    <property type="entry name" value="HTH_AraC"/>
</dbReference>
<evidence type="ECO:0000313" key="5">
    <source>
        <dbReference type="EMBL" id="GGF97671.1"/>
    </source>
</evidence>
<keyword evidence="6" id="KW-1185">Reference proteome</keyword>
<evidence type="ECO:0000256" key="2">
    <source>
        <dbReference type="ARBA" id="ARBA00023125"/>
    </source>
</evidence>
<keyword evidence="2" id="KW-0238">DNA-binding</keyword>
<dbReference type="PANTHER" id="PTHR43280">
    <property type="entry name" value="ARAC-FAMILY TRANSCRIPTIONAL REGULATOR"/>
    <property type="match status" value="1"/>
</dbReference>
<dbReference type="Pfam" id="PF12833">
    <property type="entry name" value="HTH_18"/>
    <property type="match status" value="1"/>
</dbReference>
<dbReference type="GO" id="GO:0043565">
    <property type="term" value="F:sequence-specific DNA binding"/>
    <property type="evidence" value="ECO:0007669"/>
    <property type="project" value="InterPro"/>
</dbReference>
<dbReference type="PANTHER" id="PTHR43280:SF34">
    <property type="entry name" value="ARAC-FAMILY TRANSCRIPTIONAL REGULATOR"/>
    <property type="match status" value="1"/>
</dbReference>
<organism evidence="5 6">
    <name type="scientific">Paenibacillus albidus</name>
    <dbReference type="NCBI Taxonomy" id="2041023"/>
    <lineage>
        <taxon>Bacteria</taxon>
        <taxon>Bacillati</taxon>
        <taxon>Bacillota</taxon>
        <taxon>Bacilli</taxon>
        <taxon>Bacillales</taxon>
        <taxon>Paenibacillaceae</taxon>
        <taxon>Paenibacillus</taxon>
    </lineage>
</organism>
<dbReference type="AlphaFoldDB" id="A0A917CT89"/>
<dbReference type="GO" id="GO:0003700">
    <property type="term" value="F:DNA-binding transcription factor activity"/>
    <property type="evidence" value="ECO:0007669"/>
    <property type="project" value="InterPro"/>
</dbReference>
<dbReference type="Proteomes" id="UP000637643">
    <property type="component" value="Unassembled WGS sequence"/>
</dbReference>
<sequence length="424" mass="48251">MTEDLKIPLEIPYICTLIYEAFRIPVFHLDASGGLEYALPANFSAPPSAKDTGSMLAATLRHAGETKETVYPDAASLPFIYTTRYLENFMIWRLPPGLHTAGILIAGPSMSASLTPENTASLLRDHDIPATRHEQWLNYYSTLPVLSRIRLYHAAILLYTLVTGQALSINELLMDTRTMNALPETDTSPDLDVSYRREQTWLHHDPMLEKSLFLHIRNGDKAALLQAHMSFSEEQFGLLSRKSQLRSKKNLAISSITLATRAAIDGGLFWEIAYTLSDWHIQHIEELRDIPAVENAQMMALCDFADHVRDNRRSRLSRTAALCQNYIFNHLYEELSLDRLAEVAGLNGSYLSQLFKKETGFTISDYIQRERIEEAKRLMDSSSITLSDIASRLHFNDQSYFTKVFKKYTGATPKQFRNRQGMYN</sequence>